<dbReference type="SUPFAM" id="SSF103481">
    <property type="entry name" value="Multidrug resistance efflux transporter EmrE"/>
    <property type="match status" value="2"/>
</dbReference>
<evidence type="ECO:0000259" key="8">
    <source>
        <dbReference type="Pfam" id="PF00892"/>
    </source>
</evidence>
<dbReference type="EMBL" id="FONN01000002">
    <property type="protein sequence ID" value="SFE37472.1"/>
    <property type="molecule type" value="Genomic_DNA"/>
</dbReference>
<feature type="transmembrane region" description="Helical" evidence="7">
    <location>
        <begin position="37"/>
        <end position="56"/>
    </location>
</feature>
<feature type="transmembrane region" description="Helical" evidence="7">
    <location>
        <begin position="244"/>
        <end position="263"/>
    </location>
</feature>
<sequence length="299" mass="32957">MPGISRSAATMYLIFLVFIWGINWPLTKYALDFSPPLLFAGIRTLIGGILLVGFAIWKRGPLRLKQNWHIYLIASMLNIILYYSFQTIGLQYMPAGLFTAIVFLQPVLLGMFAWLWLGEAMYPLKIFGLLLGFAGVAAITTGGIFGHISVWGLLLAIASAICWAGGTIYTKKMAPRVDPLWMTAMQVAIGGVAILGAGSVTESWSDIVWNMSFIFDTLFISVFVIAVGWLIYFKLIRNGDSAKVGSFMFLIPLIAIVFSVLFLNEHVTINLAVGLALVASSIIVVNMKPRRLKKELPVL</sequence>
<proteinExistence type="inferred from homology"/>
<keyword evidence="4 7" id="KW-0812">Transmembrane</keyword>
<feature type="transmembrane region" description="Helical" evidence="7">
    <location>
        <begin position="207"/>
        <end position="232"/>
    </location>
</feature>
<evidence type="ECO:0000256" key="4">
    <source>
        <dbReference type="ARBA" id="ARBA00022692"/>
    </source>
</evidence>
<organism evidence="9 10">
    <name type="scientific">Paenibacillus algorifonticola</name>
    <dbReference type="NCBI Taxonomy" id="684063"/>
    <lineage>
        <taxon>Bacteria</taxon>
        <taxon>Bacillati</taxon>
        <taxon>Bacillota</taxon>
        <taxon>Bacilli</taxon>
        <taxon>Bacillales</taxon>
        <taxon>Paenibacillaceae</taxon>
        <taxon>Paenibacillus</taxon>
    </lineage>
</organism>
<feature type="transmembrane region" description="Helical" evidence="7">
    <location>
        <begin position="151"/>
        <end position="169"/>
    </location>
</feature>
<comment type="similarity">
    <text evidence="2">Belongs to the EamA transporter family.</text>
</comment>
<feature type="transmembrane region" description="Helical" evidence="7">
    <location>
        <begin position="12"/>
        <end position="31"/>
    </location>
</feature>
<keyword evidence="6 7" id="KW-0472">Membrane</keyword>
<evidence type="ECO:0000313" key="10">
    <source>
        <dbReference type="Proteomes" id="UP000183410"/>
    </source>
</evidence>
<keyword evidence="3" id="KW-1003">Cell membrane</keyword>
<evidence type="ECO:0000256" key="6">
    <source>
        <dbReference type="ARBA" id="ARBA00023136"/>
    </source>
</evidence>
<dbReference type="PANTHER" id="PTHR32322">
    <property type="entry name" value="INNER MEMBRANE TRANSPORTER"/>
    <property type="match status" value="1"/>
</dbReference>
<dbReference type="OrthoDB" id="510638at2"/>
<keyword evidence="5 7" id="KW-1133">Transmembrane helix</keyword>
<feature type="domain" description="EamA" evidence="8">
    <location>
        <begin position="151"/>
        <end position="286"/>
    </location>
</feature>
<dbReference type="Pfam" id="PF00892">
    <property type="entry name" value="EamA"/>
    <property type="match status" value="2"/>
</dbReference>
<gene>
    <name evidence="9" type="ORF">SAMN04487969_102216</name>
</gene>
<evidence type="ECO:0000256" key="7">
    <source>
        <dbReference type="SAM" id="Phobius"/>
    </source>
</evidence>
<feature type="domain" description="EamA" evidence="8">
    <location>
        <begin position="11"/>
        <end position="140"/>
    </location>
</feature>
<evidence type="ECO:0000256" key="5">
    <source>
        <dbReference type="ARBA" id="ARBA00022989"/>
    </source>
</evidence>
<dbReference type="PANTHER" id="PTHR32322:SF18">
    <property type="entry name" value="S-ADENOSYLMETHIONINE_S-ADENOSYLHOMOCYSTEINE TRANSPORTER"/>
    <property type="match status" value="1"/>
</dbReference>
<protein>
    <submittedName>
        <fullName evidence="9">Uncharacterized membrane protein</fullName>
    </submittedName>
</protein>
<name>A0A1I2A0I1_9BACL</name>
<accession>A0A1I2A0I1</accession>
<dbReference type="InterPro" id="IPR050638">
    <property type="entry name" value="AA-Vitamin_Transporters"/>
</dbReference>
<feature type="transmembrane region" description="Helical" evidence="7">
    <location>
        <begin position="181"/>
        <end position="201"/>
    </location>
</feature>
<dbReference type="InterPro" id="IPR037185">
    <property type="entry name" value="EmrE-like"/>
</dbReference>
<feature type="transmembrane region" description="Helical" evidence="7">
    <location>
        <begin position="124"/>
        <end position="145"/>
    </location>
</feature>
<evidence type="ECO:0000313" key="9">
    <source>
        <dbReference type="EMBL" id="SFE37472.1"/>
    </source>
</evidence>
<evidence type="ECO:0000256" key="1">
    <source>
        <dbReference type="ARBA" id="ARBA00004651"/>
    </source>
</evidence>
<dbReference type="Proteomes" id="UP000183410">
    <property type="component" value="Unassembled WGS sequence"/>
</dbReference>
<comment type="subcellular location">
    <subcellularLocation>
        <location evidence="1">Cell membrane</location>
        <topology evidence="1">Multi-pass membrane protein</topology>
    </subcellularLocation>
</comment>
<evidence type="ECO:0000256" key="3">
    <source>
        <dbReference type="ARBA" id="ARBA00022475"/>
    </source>
</evidence>
<evidence type="ECO:0000256" key="2">
    <source>
        <dbReference type="ARBA" id="ARBA00007362"/>
    </source>
</evidence>
<feature type="transmembrane region" description="Helical" evidence="7">
    <location>
        <begin position="269"/>
        <end position="287"/>
    </location>
</feature>
<feature type="transmembrane region" description="Helical" evidence="7">
    <location>
        <begin position="97"/>
        <end position="117"/>
    </location>
</feature>
<dbReference type="AlphaFoldDB" id="A0A1I2A0I1"/>
<reference evidence="10" key="1">
    <citation type="submission" date="2016-10" db="EMBL/GenBank/DDBJ databases">
        <authorList>
            <person name="Varghese N."/>
            <person name="Submissions S."/>
        </authorList>
    </citation>
    <scope>NUCLEOTIDE SEQUENCE [LARGE SCALE GENOMIC DNA]</scope>
    <source>
        <strain evidence="10">CGMCC 1.10223</strain>
    </source>
</reference>
<dbReference type="InterPro" id="IPR000620">
    <property type="entry name" value="EamA_dom"/>
</dbReference>
<keyword evidence="10" id="KW-1185">Reference proteome</keyword>
<feature type="transmembrane region" description="Helical" evidence="7">
    <location>
        <begin position="68"/>
        <end position="85"/>
    </location>
</feature>
<dbReference type="GO" id="GO:0005886">
    <property type="term" value="C:plasma membrane"/>
    <property type="evidence" value="ECO:0007669"/>
    <property type="project" value="UniProtKB-SubCell"/>
</dbReference>
<dbReference type="RefSeq" id="WP_143088412.1">
    <property type="nucleotide sequence ID" value="NZ_FONN01000002.1"/>
</dbReference>